<dbReference type="InterPro" id="IPR013207">
    <property type="entry name" value="LGFP"/>
</dbReference>
<dbReference type="Pfam" id="PF08310">
    <property type="entry name" value="LGFP"/>
    <property type="match status" value="3"/>
</dbReference>
<dbReference type="Proteomes" id="UP000284333">
    <property type="component" value="Unassembled WGS sequence"/>
</dbReference>
<dbReference type="EC" id="3.5.1.28" evidence="2"/>
<keyword evidence="4" id="KW-0961">Cell wall biogenesis/degradation</keyword>
<dbReference type="GO" id="GO:0009254">
    <property type="term" value="P:peptidoglycan turnover"/>
    <property type="evidence" value="ECO:0007669"/>
    <property type="project" value="TreeGrafter"/>
</dbReference>
<evidence type="ECO:0000256" key="3">
    <source>
        <dbReference type="ARBA" id="ARBA00022801"/>
    </source>
</evidence>
<dbReference type="PANTHER" id="PTHR30417:SF1">
    <property type="entry name" value="N-ACETYLMURAMOYL-L-ALANINE AMIDASE AMID"/>
    <property type="match status" value="1"/>
</dbReference>
<evidence type="ECO:0000313" key="7">
    <source>
        <dbReference type="Proteomes" id="UP000284333"/>
    </source>
</evidence>
<dbReference type="SMART" id="SM00644">
    <property type="entry name" value="Ami_2"/>
    <property type="match status" value="1"/>
</dbReference>
<comment type="caution">
    <text evidence="6">The sequence shown here is derived from an EMBL/GenBank/DDBJ whole genome shotgun (WGS) entry which is preliminary data.</text>
</comment>
<dbReference type="AlphaFoldDB" id="A0A438B746"/>
<sequence>MMAWTGDPVWLEEVIGDAGVSVTVYPGAWNRGHGDMGTVWGVMVHHTGAPAGSNPGPGVIAEHPSLGLASQVHLSRDGEATVCGVGVAWHAGEGSWPGIMQNNANEVTIGIEAENSGTEGWSPVQYEAYVKMCAAICRRLGVGSARVIGHKEWAGAAQGKWDPGGLDMDKFRADIQDHIDHDGTPPGTAGNEIDRIHSFSGWLGERLHAGERTCKDGVGGYADFEHGSIYWHPDIGAVPVPALVYQVWARRRWEQGPLGYPTRYHVVVPGQGDIQEFQGGIVARRYGTAGYRVHGAIGARWRAEGDVRVDRGSRLGWPTSDEYDHDGGRRQDFEHGSLVWRADGVISIEGDK</sequence>
<dbReference type="InterPro" id="IPR036505">
    <property type="entry name" value="Amidase/PGRP_sf"/>
</dbReference>
<dbReference type="GO" id="GO:0071555">
    <property type="term" value="P:cell wall organization"/>
    <property type="evidence" value="ECO:0007669"/>
    <property type="project" value="UniProtKB-KW"/>
</dbReference>
<dbReference type="InterPro" id="IPR002502">
    <property type="entry name" value="Amidase_domain"/>
</dbReference>
<dbReference type="InterPro" id="IPR051206">
    <property type="entry name" value="NAMLAA_amidase_2"/>
</dbReference>
<gene>
    <name evidence="6" type="ORF">EF834_03695</name>
</gene>
<organism evidence="6 7">
    <name type="scientific">Rhodococcus spongiicola</name>
    <dbReference type="NCBI Taxonomy" id="2487352"/>
    <lineage>
        <taxon>Bacteria</taxon>
        <taxon>Bacillati</taxon>
        <taxon>Actinomycetota</taxon>
        <taxon>Actinomycetes</taxon>
        <taxon>Mycobacteriales</taxon>
        <taxon>Nocardiaceae</taxon>
        <taxon>Rhodococcus</taxon>
    </lineage>
</organism>
<dbReference type="Gene3D" id="3.40.80.10">
    <property type="entry name" value="Peptidoglycan recognition protein-like"/>
    <property type="match status" value="1"/>
</dbReference>
<evidence type="ECO:0000256" key="1">
    <source>
        <dbReference type="ARBA" id="ARBA00001561"/>
    </source>
</evidence>
<evidence type="ECO:0000256" key="4">
    <source>
        <dbReference type="ARBA" id="ARBA00023316"/>
    </source>
</evidence>
<keyword evidence="7" id="KW-1185">Reference proteome</keyword>
<dbReference type="Pfam" id="PF01510">
    <property type="entry name" value="Amidase_2"/>
    <property type="match status" value="1"/>
</dbReference>
<dbReference type="EMBL" id="RKLN01000001">
    <property type="protein sequence ID" value="RVW06793.1"/>
    <property type="molecule type" value="Genomic_DNA"/>
</dbReference>
<evidence type="ECO:0000313" key="6">
    <source>
        <dbReference type="EMBL" id="RVW06793.1"/>
    </source>
</evidence>
<evidence type="ECO:0000259" key="5">
    <source>
        <dbReference type="SMART" id="SM00644"/>
    </source>
</evidence>
<reference evidence="6 7" key="1">
    <citation type="submission" date="2018-11" db="EMBL/GenBank/DDBJ databases">
        <title>Rhodococcus spongicola sp. nov. and Rhodococcus xishaensis sp. nov. from marine sponges.</title>
        <authorList>
            <person name="Li L."/>
            <person name="Lin H.W."/>
        </authorList>
    </citation>
    <scope>NUCLEOTIDE SEQUENCE [LARGE SCALE GENOMIC DNA]</scope>
    <source>
        <strain evidence="6 7">LHW50502</strain>
    </source>
</reference>
<name>A0A438B746_9NOCA</name>
<dbReference type="GO" id="GO:0008745">
    <property type="term" value="F:N-acetylmuramoyl-L-alanine amidase activity"/>
    <property type="evidence" value="ECO:0007669"/>
    <property type="project" value="UniProtKB-EC"/>
</dbReference>
<dbReference type="OrthoDB" id="5178799at2"/>
<evidence type="ECO:0000256" key="2">
    <source>
        <dbReference type="ARBA" id="ARBA00011901"/>
    </source>
</evidence>
<keyword evidence="3" id="KW-0378">Hydrolase</keyword>
<dbReference type="RefSeq" id="WP_127945836.1">
    <property type="nucleotide sequence ID" value="NZ_RKLN01000001.1"/>
</dbReference>
<feature type="domain" description="N-acetylmuramoyl-L-alanine amidase" evidence="5">
    <location>
        <begin position="28"/>
        <end position="164"/>
    </location>
</feature>
<dbReference type="CDD" id="cd06583">
    <property type="entry name" value="PGRP"/>
    <property type="match status" value="1"/>
</dbReference>
<dbReference type="SUPFAM" id="SSF55846">
    <property type="entry name" value="N-acetylmuramoyl-L-alanine amidase-like"/>
    <property type="match status" value="1"/>
</dbReference>
<comment type="catalytic activity">
    <reaction evidence="1">
        <text>Hydrolyzes the link between N-acetylmuramoyl residues and L-amino acid residues in certain cell-wall glycopeptides.</text>
        <dbReference type="EC" id="3.5.1.28"/>
    </reaction>
</comment>
<dbReference type="GO" id="GO:0009253">
    <property type="term" value="P:peptidoglycan catabolic process"/>
    <property type="evidence" value="ECO:0007669"/>
    <property type="project" value="InterPro"/>
</dbReference>
<dbReference type="PANTHER" id="PTHR30417">
    <property type="entry name" value="N-ACETYLMURAMOYL-L-ALANINE AMIDASE AMID"/>
    <property type="match status" value="1"/>
</dbReference>
<accession>A0A438B746</accession>
<protein>
    <recommendedName>
        <fullName evidence="2">N-acetylmuramoyl-L-alanine amidase</fullName>
        <ecNumber evidence="2">3.5.1.28</ecNumber>
    </recommendedName>
</protein>
<proteinExistence type="predicted"/>